<feature type="domain" description="DJ-1/PfpI" evidence="1">
    <location>
        <begin position="2"/>
        <end position="165"/>
    </location>
</feature>
<dbReference type="EMBL" id="FJNE01000008">
    <property type="protein sequence ID" value="CZQ99432.1"/>
    <property type="molecule type" value="Genomic_DNA"/>
</dbReference>
<evidence type="ECO:0000313" key="3">
    <source>
        <dbReference type="Proteomes" id="UP000242754"/>
    </source>
</evidence>
<dbReference type="PANTHER" id="PTHR48094:SF12">
    <property type="entry name" value="PARKINSON DISEASE PROTEIN 7 HOMOLOG"/>
    <property type="match status" value="1"/>
</dbReference>
<evidence type="ECO:0000313" key="2">
    <source>
        <dbReference type="EMBL" id="CZQ99432.1"/>
    </source>
</evidence>
<dbReference type="Proteomes" id="UP000242754">
    <property type="component" value="Unassembled WGS sequence"/>
</dbReference>
<dbReference type="Pfam" id="PF01965">
    <property type="entry name" value="DJ-1_PfpI"/>
    <property type="match status" value="1"/>
</dbReference>
<organism evidence="2 3">
    <name type="scientific">Trichococcus palustris</name>
    <dbReference type="NCBI Taxonomy" id="140314"/>
    <lineage>
        <taxon>Bacteria</taxon>
        <taxon>Bacillati</taxon>
        <taxon>Bacillota</taxon>
        <taxon>Bacilli</taxon>
        <taxon>Lactobacillales</taxon>
        <taxon>Carnobacteriaceae</taxon>
        <taxon>Trichococcus</taxon>
    </lineage>
</organism>
<dbReference type="Gene3D" id="3.40.50.880">
    <property type="match status" value="1"/>
</dbReference>
<accession>A0A143YWK0</accession>
<gene>
    <name evidence="2" type="ORF">Tpal_2371</name>
</gene>
<sequence length="171" mass="18554">MKKVLFVIAPDDFRDEELFMPQEELTKCGYETWIASHKTGTCTGVRGGVAQSDMVLEDVDTNDFEAVIFVGGKGSRVFFDDPHAFKIAQAMHGLSKTVAAICIAPVILANAGLLKKKNATVFESEIKAIEDKGAHYTDEGVVVDGNIVTADGPENAKKFGQTLCELLNKQD</sequence>
<dbReference type="SUPFAM" id="SSF52317">
    <property type="entry name" value="Class I glutamine amidotransferase-like"/>
    <property type="match status" value="1"/>
</dbReference>
<protein>
    <submittedName>
        <fullName evidence="2">Thij/pfpi</fullName>
    </submittedName>
</protein>
<dbReference type="InterPro" id="IPR050325">
    <property type="entry name" value="Prot/Nucl_acid_deglycase"/>
</dbReference>
<dbReference type="PANTHER" id="PTHR48094">
    <property type="entry name" value="PROTEIN/NUCLEIC ACID DEGLYCASE DJ-1-RELATED"/>
    <property type="match status" value="1"/>
</dbReference>
<name>A0A143YWK0_9LACT</name>
<dbReference type="GO" id="GO:0005737">
    <property type="term" value="C:cytoplasm"/>
    <property type="evidence" value="ECO:0007669"/>
    <property type="project" value="TreeGrafter"/>
</dbReference>
<reference evidence="2 3" key="1">
    <citation type="submission" date="2016-02" db="EMBL/GenBank/DDBJ databases">
        <authorList>
            <person name="Wen L."/>
            <person name="He K."/>
            <person name="Yang H."/>
        </authorList>
    </citation>
    <scope>NUCLEOTIDE SEQUENCE [LARGE SCALE GENOMIC DNA]</scope>
    <source>
        <strain evidence="2">Trichococcus palustris</strain>
    </source>
</reference>
<proteinExistence type="predicted"/>
<keyword evidence="3" id="KW-1185">Reference proteome</keyword>
<dbReference type="InterPro" id="IPR029062">
    <property type="entry name" value="Class_I_gatase-like"/>
</dbReference>
<dbReference type="RefSeq" id="WP_177194418.1">
    <property type="nucleotide sequence ID" value="NZ_FJNE01000008.1"/>
</dbReference>
<dbReference type="InterPro" id="IPR002818">
    <property type="entry name" value="DJ-1/PfpI"/>
</dbReference>
<dbReference type="AlphaFoldDB" id="A0A143YWK0"/>
<dbReference type="STRING" id="140314.SAMN04488076_10768"/>
<evidence type="ECO:0000259" key="1">
    <source>
        <dbReference type="Pfam" id="PF01965"/>
    </source>
</evidence>